<keyword evidence="2" id="KW-0521">NADP</keyword>
<reference evidence="4" key="1">
    <citation type="submission" date="2023-01" db="EMBL/GenBank/DDBJ databases">
        <authorList>
            <person name="Van Ghelder C."/>
            <person name="Rancurel C."/>
        </authorList>
    </citation>
    <scope>NUCLEOTIDE SEQUENCE</scope>
    <source>
        <strain evidence="4">CNCM I-4278</strain>
    </source>
</reference>
<dbReference type="AlphaFoldDB" id="A0A9W4XU37"/>
<dbReference type="PANTHER" id="PTHR24320:SF282">
    <property type="entry name" value="WW DOMAIN-CONTAINING OXIDOREDUCTASE"/>
    <property type="match status" value="1"/>
</dbReference>
<dbReference type="InterPro" id="IPR002347">
    <property type="entry name" value="SDR_fam"/>
</dbReference>
<dbReference type="EMBL" id="CAOQHR010000004">
    <property type="protein sequence ID" value="CAI6332902.1"/>
    <property type="molecule type" value="Genomic_DNA"/>
</dbReference>
<sequence>MASTISPWTVVAGLFAIVAFAFAMPEIREMFRVTLFGSRNNRGVAFDRARDIPSLADKVILITGAAGDLGRETATELVKYGRPARVYIADLPCEEKVKQALNKRILEAAYGAESDGGDESPKTEIRYLELDLTSFDSVRGCAAEFVAQEARLDVLVLNAGIIRVATGTTKEGYEMHFGLNYLGHALLAKLLVPTMQRSVHQHPGLDARIVVVSSEGYAMAPKQGIEFDKLKTDGAHLAYAQRYGQSKLALIYLARQLAQRNPMLKTASVHPGRILTGMATSLQKESLLVRVTKPLAPLVCVSVSVGIANHLWAATSPEVVSGTYYEPVGVPGKETAIAQDDALSEKLWEWAERQFEGVKAL</sequence>
<dbReference type="PANTHER" id="PTHR24320">
    <property type="entry name" value="RETINOL DEHYDROGENASE"/>
    <property type="match status" value="1"/>
</dbReference>
<dbReference type="InterPro" id="IPR020904">
    <property type="entry name" value="Sc_DH/Rdtase_CS"/>
</dbReference>
<comment type="similarity">
    <text evidence="1">Belongs to the short-chain dehydrogenases/reductases (SDR) family.</text>
</comment>
<dbReference type="PROSITE" id="PS00061">
    <property type="entry name" value="ADH_SHORT"/>
    <property type="match status" value="1"/>
</dbReference>
<dbReference type="PRINTS" id="PR00081">
    <property type="entry name" value="GDHRDH"/>
</dbReference>
<dbReference type="SUPFAM" id="SSF51735">
    <property type="entry name" value="NAD(P)-binding Rossmann-fold domains"/>
    <property type="match status" value="1"/>
</dbReference>
<dbReference type="Pfam" id="PF00106">
    <property type="entry name" value="adh_short"/>
    <property type="match status" value="1"/>
</dbReference>
<evidence type="ECO:0000256" key="2">
    <source>
        <dbReference type="ARBA" id="ARBA00022857"/>
    </source>
</evidence>
<accession>A0A9W4XU37</accession>
<organism evidence="4 5">
    <name type="scientific">Periconia digitata</name>
    <dbReference type="NCBI Taxonomy" id="1303443"/>
    <lineage>
        <taxon>Eukaryota</taxon>
        <taxon>Fungi</taxon>
        <taxon>Dikarya</taxon>
        <taxon>Ascomycota</taxon>
        <taxon>Pezizomycotina</taxon>
        <taxon>Dothideomycetes</taxon>
        <taxon>Pleosporomycetidae</taxon>
        <taxon>Pleosporales</taxon>
        <taxon>Massarineae</taxon>
        <taxon>Periconiaceae</taxon>
        <taxon>Periconia</taxon>
    </lineage>
</organism>
<evidence type="ECO:0000313" key="4">
    <source>
        <dbReference type="EMBL" id="CAI6332902.1"/>
    </source>
</evidence>
<name>A0A9W4XU37_9PLEO</name>
<dbReference type="InterPro" id="IPR036291">
    <property type="entry name" value="NAD(P)-bd_dom_sf"/>
</dbReference>
<evidence type="ECO:0000313" key="5">
    <source>
        <dbReference type="Proteomes" id="UP001152607"/>
    </source>
</evidence>
<evidence type="ECO:0000256" key="3">
    <source>
        <dbReference type="ARBA" id="ARBA00023002"/>
    </source>
</evidence>
<evidence type="ECO:0000256" key="1">
    <source>
        <dbReference type="ARBA" id="ARBA00006484"/>
    </source>
</evidence>
<keyword evidence="5" id="KW-1185">Reference proteome</keyword>
<proteinExistence type="inferred from homology"/>
<protein>
    <submittedName>
        <fullName evidence="4">Uncharacterized protein</fullName>
    </submittedName>
</protein>
<dbReference type="Gene3D" id="3.40.50.720">
    <property type="entry name" value="NAD(P)-binding Rossmann-like Domain"/>
    <property type="match status" value="1"/>
</dbReference>
<comment type="caution">
    <text evidence="4">The sequence shown here is derived from an EMBL/GenBank/DDBJ whole genome shotgun (WGS) entry which is preliminary data.</text>
</comment>
<dbReference type="Proteomes" id="UP001152607">
    <property type="component" value="Unassembled WGS sequence"/>
</dbReference>
<keyword evidence="3" id="KW-0560">Oxidoreductase</keyword>
<dbReference type="GO" id="GO:0016491">
    <property type="term" value="F:oxidoreductase activity"/>
    <property type="evidence" value="ECO:0007669"/>
    <property type="project" value="UniProtKB-KW"/>
</dbReference>
<dbReference type="OrthoDB" id="191139at2759"/>
<gene>
    <name evidence="4" type="ORF">PDIGIT_LOCUS5935</name>
</gene>